<evidence type="ECO:0000256" key="2">
    <source>
        <dbReference type="ARBA" id="ARBA00008114"/>
    </source>
</evidence>
<dbReference type="InterPro" id="IPR036837">
    <property type="entry name" value="Cation_efflux_CTD_sf"/>
</dbReference>
<dbReference type="InterPro" id="IPR058533">
    <property type="entry name" value="Cation_efflux_TM"/>
</dbReference>
<feature type="transmembrane region" description="Helical" evidence="7">
    <location>
        <begin position="46"/>
        <end position="63"/>
    </location>
</feature>
<comment type="subcellular location">
    <subcellularLocation>
        <location evidence="1">Membrane</location>
        <topology evidence="1">Multi-pass membrane protein</topology>
    </subcellularLocation>
</comment>
<dbReference type="EMBL" id="BACI01000072">
    <property type="protein sequence ID" value="GAA13210.1"/>
    <property type="molecule type" value="Genomic_DNA"/>
</dbReference>
<evidence type="ECO:0000256" key="3">
    <source>
        <dbReference type="ARBA" id="ARBA00022448"/>
    </source>
</evidence>
<dbReference type="GO" id="GO:0015341">
    <property type="term" value="F:zinc efflux antiporter activity"/>
    <property type="evidence" value="ECO:0007669"/>
    <property type="project" value="TreeGrafter"/>
</dbReference>
<reference evidence="10 11" key="1">
    <citation type="submission" date="2011-05" db="EMBL/GenBank/DDBJ databases">
        <title>Whole genome shotgun sequence of Gordonia alkanivorans NBRC 16433.</title>
        <authorList>
            <person name="Hosoyama A."/>
            <person name="Nakamura S."/>
            <person name="Takarada H."/>
            <person name="Tsuchikane K."/>
            <person name="Yamazaki S."/>
            <person name="Fujita N."/>
        </authorList>
    </citation>
    <scope>NUCLEOTIDE SEQUENCE [LARGE SCALE GENOMIC DNA]</scope>
    <source>
        <strain evidence="10 11">NBRC 16433</strain>
    </source>
</reference>
<evidence type="ECO:0000256" key="1">
    <source>
        <dbReference type="ARBA" id="ARBA00004141"/>
    </source>
</evidence>
<dbReference type="eggNOG" id="COG0053">
    <property type="taxonomic scope" value="Bacteria"/>
</dbReference>
<dbReference type="GO" id="GO:0015086">
    <property type="term" value="F:cadmium ion transmembrane transporter activity"/>
    <property type="evidence" value="ECO:0007669"/>
    <property type="project" value="TreeGrafter"/>
</dbReference>
<dbReference type="GO" id="GO:0006882">
    <property type="term" value="P:intracellular zinc ion homeostasis"/>
    <property type="evidence" value="ECO:0007669"/>
    <property type="project" value="TreeGrafter"/>
</dbReference>
<keyword evidence="4 7" id="KW-0812">Transmembrane</keyword>
<evidence type="ECO:0000313" key="10">
    <source>
        <dbReference type="EMBL" id="GAA13210.1"/>
    </source>
</evidence>
<dbReference type="AlphaFoldDB" id="F9VX71"/>
<dbReference type="PANTHER" id="PTHR43840:SF15">
    <property type="entry name" value="MITOCHONDRIAL METAL TRANSPORTER 1-RELATED"/>
    <property type="match status" value="1"/>
</dbReference>
<dbReference type="STRING" id="1027371.GOALK_072_00120"/>
<dbReference type="InterPro" id="IPR050291">
    <property type="entry name" value="CDF_Transporter"/>
</dbReference>
<feature type="transmembrane region" description="Helical" evidence="7">
    <location>
        <begin position="12"/>
        <end position="34"/>
    </location>
</feature>
<dbReference type="RefSeq" id="WP_006359325.1">
    <property type="nucleotide sequence ID" value="NZ_BACI01000072.1"/>
</dbReference>
<evidence type="ECO:0000256" key="6">
    <source>
        <dbReference type="ARBA" id="ARBA00023136"/>
    </source>
</evidence>
<dbReference type="Proteomes" id="UP000003558">
    <property type="component" value="Unassembled WGS sequence"/>
</dbReference>
<evidence type="ECO:0000256" key="5">
    <source>
        <dbReference type="ARBA" id="ARBA00022989"/>
    </source>
</evidence>
<comment type="similarity">
    <text evidence="2">Belongs to the cation diffusion facilitator (CDF) transporter (TC 2.A.4) family.</text>
</comment>
<dbReference type="Pfam" id="PF16916">
    <property type="entry name" value="ZT_dimer"/>
    <property type="match status" value="1"/>
</dbReference>
<dbReference type="Gene3D" id="3.30.70.1350">
    <property type="entry name" value="Cation efflux protein, cytoplasmic domain"/>
    <property type="match status" value="1"/>
</dbReference>
<dbReference type="GO" id="GO:0005886">
    <property type="term" value="C:plasma membrane"/>
    <property type="evidence" value="ECO:0007669"/>
    <property type="project" value="TreeGrafter"/>
</dbReference>
<organism evidence="10 11">
    <name type="scientific">Gordonia alkanivorans NBRC 16433</name>
    <dbReference type="NCBI Taxonomy" id="1027371"/>
    <lineage>
        <taxon>Bacteria</taxon>
        <taxon>Bacillati</taxon>
        <taxon>Actinomycetota</taxon>
        <taxon>Actinomycetes</taxon>
        <taxon>Mycobacteriales</taxon>
        <taxon>Gordoniaceae</taxon>
        <taxon>Gordonia</taxon>
    </lineage>
</organism>
<evidence type="ECO:0000259" key="9">
    <source>
        <dbReference type="Pfam" id="PF16916"/>
    </source>
</evidence>
<keyword evidence="6 7" id="KW-0472">Membrane</keyword>
<dbReference type="InterPro" id="IPR002524">
    <property type="entry name" value="Cation_efflux"/>
</dbReference>
<feature type="domain" description="Cation efflux protein cytoplasmic" evidence="9">
    <location>
        <begin position="211"/>
        <end position="288"/>
    </location>
</feature>
<protein>
    <submittedName>
        <fullName evidence="10">Putative cation efflux protein</fullName>
    </submittedName>
</protein>
<evidence type="ECO:0000313" key="11">
    <source>
        <dbReference type="Proteomes" id="UP000003558"/>
    </source>
</evidence>
<evidence type="ECO:0000256" key="4">
    <source>
        <dbReference type="ARBA" id="ARBA00022692"/>
    </source>
</evidence>
<dbReference type="PANTHER" id="PTHR43840">
    <property type="entry name" value="MITOCHONDRIAL METAL TRANSPORTER 1-RELATED"/>
    <property type="match status" value="1"/>
</dbReference>
<dbReference type="NCBIfam" id="TIGR01297">
    <property type="entry name" value="CDF"/>
    <property type="match status" value="1"/>
</dbReference>
<keyword evidence="5 7" id="KW-1133">Transmembrane helix</keyword>
<evidence type="ECO:0000259" key="8">
    <source>
        <dbReference type="Pfam" id="PF01545"/>
    </source>
</evidence>
<dbReference type="Pfam" id="PF01545">
    <property type="entry name" value="Cation_efflux"/>
    <property type="match status" value="1"/>
</dbReference>
<dbReference type="InterPro" id="IPR027470">
    <property type="entry name" value="Cation_efflux_CTD"/>
</dbReference>
<dbReference type="SUPFAM" id="SSF161111">
    <property type="entry name" value="Cation efflux protein transmembrane domain-like"/>
    <property type="match status" value="1"/>
</dbReference>
<feature type="transmembrane region" description="Helical" evidence="7">
    <location>
        <begin position="83"/>
        <end position="102"/>
    </location>
</feature>
<proteinExistence type="inferred from homology"/>
<dbReference type="GO" id="GO:0015093">
    <property type="term" value="F:ferrous iron transmembrane transporter activity"/>
    <property type="evidence" value="ECO:0007669"/>
    <property type="project" value="TreeGrafter"/>
</dbReference>
<feature type="domain" description="Cation efflux protein transmembrane" evidence="8">
    <location>
        <begin position="14"/>
        <end position="207"/>
    </location>
</feature>
<feature type="transmembrane region" description="Helical" evidence="7">
    <location>
        <begin position="182"/>
        <end position="200"/>
    </location>
</feature>
<accession>F9VX71</accession>
<dbReference type="Gene3D" id="1.20.1510.10">
    <property type="entry name" value="Cation efflux protein transmembrane domain"/>
    <property type="match status" value="1"/>
</dbReference>
<keyword evidence="3" id="KW-0813">Transport</keyword>
<gene>
    <name evidence="10" type="ORF">GOALK_072_00120</name>
</gene>
<evidence type="ECO:0000256" key="7">
    <source>
        <dbReference type="SAM" id="Phobius"/>
    </source>
</evidence>
<comment type="caution">
    <text evidence="10">The sequence shown here is derived from an EMBL/GenBank/DDBJ whole genome shotgun (WGS) entry which is preliminary data.</text>
</comment>
<name>F9VX71_9ACTN</name>
<sequence>MTRGQRHNLARFAVLSIVTAVVVFGLKLLAWWITGSVGLLSDALESIVNVVAAVGAFVALRVAAKPPDRGHNFGHTKAEYFSAVFEGVLIVVAAVIIVVTAIDRLINPRELEEIGLGLGISVGATALNAAVGLILIRAGRKHRSLTLEADGKHLMTDVATTVGVLVGVFLVALTGWLPLDPLIAIAVAINIMVVGTRLVWRSSAGLMDSALPAEQRSAIDDVLDRHRTDGIVFHDIRTREAGHERFLQLHMLVPGDWSVQRAHDLTEVVEDDLHAAVPDLNITTHVEPVNDPRAYEDWRLE</sequence>
<feature type="transmembrane region" description="Helical" evidence="7">
    <location>
        <begin position="157"/>
        <end position="176"/>
    </location>
</feature>
<feature type="transmembrane region" description="Helical" evidence="7">
    <location>
        <begin position="114"/>
        <end position="136"/>
    </location>
</feature>
<dbReference type="SUPFAM" id="SSF160240">
    <property type="entry name" value="Cation efflux protein cytoplasmic domain-like"/>
    <property type="match status" value="1"/>
</dbReference>
<dbReference type="InterPro" id="IPR027469">
    <property type="entry name" value="Cation_efflux_TMD_sf"/>
</dbReference>